<dbReference type="Proteomes" id="UP001328107">
    <property type="component" value="Unassembled WGS sequence"/>
</dbReference>
<evidence type="ECO:0000313" key="1">
    <source>
        <dbReference type="EMBL" id="GMR52607.1"/>
    </source>
</evidence>
<gene>
    <name evidence="1" type="ORF">PMAYCL1PPCAC_22802</name>
</gene>
<feature type="non-terminal residue" evidence="1">
    <location>
        <position position="121"/>
    </location>
</feature>
<protein>
    <submittedName>
        <fullName evidence="1">Uncharacterized protein</fullName>
    </submittedName>
</protein>
<evidence type="ECO:0000313" key="2">
    <source>
        <dbReference type="Proteomes" id="UP001328107"/>
    </source>
</evidence>
<feature type="non-terminal residue" evidence="1">
    <location>
        <position position="1"/>
    </location>
</feature>
<organism evidence="1 2">
    <name type="scientific">Pristionchus mayeri</name>
    <dbReference type="NCBI Taxonomy" id="1317129"/>
    <lineage>
        <taxon>Eukaryota</taxon>
        <taxon>Metazoa</taxon>
        <taxon>Ecdysozoa</taxon>
        <taxon>Nematoda</taxon>
        <taxon>Chromadorea</taxon>
        <taxon>Rhabditida</taxon>
        <taxon>Rhabditina</taxon>
        <taxon>Diplogasteromorpha</taxon>
        <taxon>Diplogasteroidea</taxon>
        <taxon>Neodiplogasteridae</taxon>
        <taxon>Pristionchus</taxon>
    </lineage>
</organism>
<dbReference type="EMBL" id="BTRK01000005">
    <property type="protein sequence ID" value="GMR52607.1"/>
    <property type="molecule type" value="Genomic_DNA"/>
</dbReference>
<name>A0AAN5CXZ8_9BILA</name>
<sequence>DRREERSYGHCGCGGDFADHGGRFKHVGASAVNWHGIAVEVARSTLQDGFDKRISLKCECYSDPYIHRRDGNSSSMAGHVAMNGNSRFDIGDQKMSVEDPDAKCTCLNKSSFIFADSPSLI</sequence>
<proteinExistence type="predicted"/>
<keyword evidence="2" id="KW-1185">Reference proteome</keyword>
<dbReference type="AlphaFoldDB" id="A0AAN5CXZ8"/>
<reference evidence="2" key="1">
    <citation type="submission" date="2022-10" db="EMBL/GenBank/DDBJ databases">
        <title>Genome assembly of Pristionchus species.</title>
        <authorList>
            <person name="Yoshida K."/>
            <person name="Sommer R.J."/>
        </authorList>
    </citation>
    <scope>NUCLEOTIDE SEQUENCE [LARGE SCALE GENOMIC DNA]</scope>
    <source>
        <strain evidence="2">RS5460</strain>
    </source>
</reference>
<comment type="caution">
    <text evidence="1">The sequence shown here is derived from an EMBL/GenBank/DDBJ whole genome shotgun (WGS) entry which is preliminary data.</text>
</comment>
<accession>A0AAN5CXZ8</accession>